<evidence type="ECO:0000256" key="1">
    <source>
        <dbReference type="ARBA" id="ARBA00022729"/>
    </source>
</evidence>
<protein>
    <submittedName>
        <fullName evidence="3">Porin family protein</fullName>
    </submittedName>
</protein>
<reference evidence="3 4" key="1">
    <citation type="submission" date="2021-07" db="EMBL/GenBank/DDBJ databases">
        <title>Genomic diversity and antimicrobial resistance of Prevotella spp. isolated from chronic lung disease airways.</title>
        <authorList>
            <person name="Webb K.A."/>
            <person name="Olagoke O.S."/>
            <person name="Baird T."/>
            <person name="Neill J."/>
            <person name="Pham A."/>
            <person name="Wells T.J."/>
            <person name="Ramsay K.A."/>
            <person name="Bell S.C."/>
            <person name="Sarovich D.S."/>
            <person name="Price E.P."/>
        </authorList>
    </citation>
    <scope>NUCLEOTIDE SEQUENCE [LARGE SCALE GENOMIC DNA]</scope>
    <source>
        <strain evidence="3 4">SCHI0011.S.12</strain>
    </source>
</reference>
<gene>
    <name evidence="3" type="ORF">KZO38_09430</name>
</gene>
<evidence type="ECO:0000259" key="2">
    <source>
        <dbReference type="Pfam" id="PF13505"/>
    </source>
</evidence>
<evidence type="ECO:0000313" key="4">
    <source>
        <dbReference type="Proteomes" id="UP000788426"/>
    </source>
</evidence>
<dbReference type="EMBL" id="JAHXCT010000007">
    <property type="protein sequence ID" value="MBW4769972.1"/>
    <property type="molecule type" value="Genomic_DNA"/>
</dbReference>
<keyword evidence="1" id="KW-0732">Signal</keyword>
<sequence>MALFAITSSLAFAQELGVQAVYGTDLDQFGLGIKGRTMLDKRVRGAASFDYLFANDDHWAWNINADAHYLFPQRSKFTLYPLAGLTFYHTRGYSKLGLNLGGGVDYSLNNKVKLNFEPKFQLLGHYNQVVLSFGVLFKI</sequence>
<organism evidence="3 4">
    <name type="scientific">Hoylesella nanceiensis</name>
    <dbReference type="NCBI Taxonomy" id="425941"/>
    <lineage>
        <taxon>Bacteria</taxon>
        <taxon>Pseudomonadati</taxon>
        <taxon>Bacteroidota</taxon>
        <taxon>Bacteroidia</taxon>
        <taxon>Bacteroidales</taxon>
        <taxon>Prevotellaceae</taxon>
        <taxon>Hoylesella</taxon>
    </lineage>
</organism>
<evidence type="ECO:0000313" key="3">
    <source>
        <dbReference type="EMBL" id="MBW4769972.1"/>
    </source>
</evidence>
<name>A0ABS6YFC8_9BACT</name>
<comment type="caution">
    <text evidence="3">The sequence shown here is derived from an EMBL/GenBank/DDBJ whole genome shotgun (WGS) entry which is preliminary data.</text>
</comment>
<accession>A0ABS6YFC8</accession>
<feature type="domain" description="Outer membrane protein beta-barrel" evidence="2">
    <location>
        <begin position="21"/>
        <end position="120"/>
    </location>
</feature>
<keyword evidence="4" id="KW-1185">Reference proteome</keyword>
<dbReference type="InterPro" id="IPR027385">
    <property type="entry name" value="Beta-barrel_OMP"/>
</dbReference>
<dbReference type="Pfam" id="PF13505">
    <property type="entry name" value="OMP_b-brl"/>
    <property type="match status" value="1"/>
</dbReference>
<dbReference type="Proteomes" id="UP000788426">
    <property type="component" value="Unassembled WGS sequence"/>
</dbReference>
<proteinExistence type="predicted"/>